<comment type="subcellular location">
    <subcellularLocation>
        <location evidence="1">Fimbrium</location>
    </subcellularLocation>
</comment>
<name>A0AAI9DCW9_PROST</name>
<dbReference type="SUPFAM" id="SSF49401">
    <property type="entry name" value="Bacterial adhesins"/>
    <property type="match status" value="1"/>
</dbReference>
<reference evidence="6" key="1">
    <citation type="submission" date="2024-02" db="EMBL/GenBank/DDBJ databases">
        <authorList>
            <consortium name="Clinical and Environmental Microbiology Branch: Whole genome sequencing antimicrobial resistance pathogens in the healthcare setting"/>
        </authorList>
    </citation>
    <scope>NUCLEOTIDE SEQUENCE</scope>
    <source>
        <strain evidence="6">2021GO-0154</strain>
    </source>
</reference>
<evidence type="ECO:0000256" key="1">
    <source>
        <dbReference type="ARBA" id="ARBA00004561"/>
    </source>
</evidence>
<dbReference type="Gene3D" id="2.60.40.1090">
    <property type="entry name" value="Fimbrial-type adhesion domain"/>
    <property type="match status" value="1"/>
</dbReference>
<comment type="similarity">
    <text evidence="2">Belongs to the fimbrial protein family.</text>
</comment>
<feature type="domain" description="Fimbrial-type adhesion" evidence="5">
    <location>
        <begin position="225"/>
        <end position="381"/>
    </location>
</feature>
<dbReference type="Pfam" id="PF00419">
    <property type="entry name" value="Fimbrial"/>
    <property type="match status" value="1"/>
</dbReference>
<keyword evidence="4" id="KW-0281">Fimbrium</keyword>
<dbReference type="PANTHER" id="PTHR33420:SF3">
    <property type="entry name" value="FIMBRIAL SUBUNIT ELFA"/>
    <property type="match status" value="1"/>
</dbReference>
<comment type="caution">
    <text evidence="6">The sequence shown here is derived from an EMBL/GenBank/DDBJ whole genome shotgun (WGS) entry which is preliminary data.</text>
</comment>
<evidence type="ECO:0000256" key="4">
    <source>
        <dbReference type="ARBA" id="ARBA00023263"/>
    </source>
</evidence>
<sequence length="381" mass="40971">MLLSKLNIKVILSTIIVFPILAEAACITTNGGLPGNTIRVGSKTDISIYKIEYQPEGTRLALDYISPADISAQTGIPVERVLFQCDLADKDSIYEMYYMPPGGLDNGTPFATLNGIRYWKTNMRGLMFNFFIGNGVDKDTQFNNSSQRKKIGYDVDPNNSQRIQIKLKHFSGISNEQVRSNETVTANAYLPAIGLANRGVIGFSGPGINTGATMGGNYLNIAQRVVNGRVINSCGIQQITSTVNLGSHSVNSLPSAPVNFNVTLECQRGATRVRYGFVPSEANRASNEQNYLLLDPSMGSTAKGVAIQISTAGGTAVRLLNLGAAGGGIPVTNNWTNVPVQTGTGTQVISLDFNAKYVRYPTEPIAPGRANSKAIFMIDMQ</sequence>
<dbReference type="AlphaFoldDB" id="A0AAI9DCW9"/>
<accession>A0AAI9DCW9</accession>
<dbReference type="GO" id="GO:0009289">
    <property type="term" value="C:pilus"/>
    <property type="evidence" value="ECO:0007669"/>
    <property type="project" value="UniProtKB-SubCell"/>
</dbReference>
<dbReference type="PANTHER" id="PTHR33420">
    <property type="entry name" value="FIMBRIAL SUBUNIT ELFA-RELATED"/>
    <property type="match status" value="1"/>
</dbReference>
<organism evidence="6">
    <name type="scientific">Providencia stuartii</name>
    <dbReference type="NCBI Taxonomy" id="588"/>
    <lineage>
        <taxon>Bacteria</taxon>
        <taxon>Pseudomonadati</taxon>
        <taxon>Pseudomonadota</taxon>
        <taxon>Gammaproteobacteria</taxon>
        <taxon>Enterobacterales</taxon>
        <taxon>Morganellaceae</taxon>
        <taxon>Providencia</taxon>
    </lineage>
</organism>
<dbReference type="InterPro" id="IPR008966">
    <property type="entry name" value="Adhesion_dom_sf"/>
</dbReference>
<gene>
    <name evidence="6" type="ORF">RG298_002656</name>
</gene>
<dbReference type="InterPro" id="IPR050263">
    <property type="entry name" value="Bact_Fimbrial_Adh_Pro"/>
</dbReference>
<evidence type="ECO:0000256" key="3">
    <source>
        <dbReference type="ARBA" id="ARBA00022729"/>
    </source>
</evidence>
<evidence type="ECO:0000256" key="2">
    <source>
        <dbReference type="ARBA" id="ARBA00006671"/>
    </source>
</evidence>
<dbReference type="GO" id="GO:0043709">
    <property type="term" value="P:cell adhesion involved in single-species biofilm formation"/>
    <property type="evidence" value="ECO:0007669"/>
    <property type="project" value="TreeGrafter"/>
</dbReference>
<evidence type="ECO:0000259" key="5">
    <source>
        <dbReference type="Pfam" id="PF00419"/>
    </source>
</evidence>
<dbReference type="InterPro" id="IPR036937">
    <property type="entry name" value="Adhesion_dom_fimbrial_sf"/>
</dbReference>
<dbReference type="EMBL" id="ABMABF030000008">
    <property type="protein sequence ID" value="EMJ5134912.1"/>
    <property type="molecule type" value="Genomic_DNA"/>
</dbReference>
<evidence type="ECO:0000313" key="6">
    <source>
        <dbReference type="EMBL" id="EMJ5134912.1"/>
    </source>
</evidence>
<keyword evidence="3" id="KW-0732">Signal</keyword>
<protein>
    <submittedName>
        <fullName evidence="6">Fimbrial protein</fullName>
    </submittedName>
</protein>
<dbReference type="InterPro" id="IPR000259">
    <property type="entry name" value="Adhesion_dom_fimbrial"/>
</dbReference>
<proteinExistence type="inferred from homology"/>